<dbReference type="InterPro" id="IPR000340">
    <property type="entry name" value="Dual-sp_phosphatase_cat-dom"/>
</dbReference>
<dbReference type="SUPFAM" id="SSF52799">
    <property type="entry name" value="(Phosphotyrosine protein) phosphatases II"/>
    <property type="match status" value="1"/>
</dbReference>
<evidence type="ECO:0000313" key="18">
    <source>
        <dbReference type="Proteomes" id="UP000597762"/>
    </source>
</evidence>
<dbReference type="GO" id="GO:0005886">
    <property type="term" value="C:plasma membrane"/>
    <property type="evidence" value="ECO:0007669"/>
    <property type="project" value="UniProtKB-SubCell"/>
</dbReference>
<dbReference type="PROSITE" id="PS50056">
    <property type="entry name" value="TYR_PHOSPHATASE_2"/>
    <property type="match status" value="1"/>
</dbReference>
<dbReference type="InterPro" id="IPR020422">
    <property type="entry name" value="TYR_PHOSPHATASE_DUAL_dom"/>
</dbReference>
<evidence type="ECO:0000256" key="5">
    <source>
        <dbReference type="ARBA" id="ARBA00022475"/>
    </source>
</evidence>
<comment type="subcellular location">
    <subcellularLocation>
        <location evidence="1">Cell membrane</location>
        <topology evidence="1">Lipid-anchor</topology>
        <orientation evidence="1">Cytoplasmic side</orientation>
    </subcellularLocation>
</comment>
<evidence type="ECO:0000256" key="10">
    <source>
        <dbReference type="ARBA" id="ARBA00023288"/>
    </source>
</evidence>
<sequence>MGTGMSKIISGVYIGNIKDSKDIKTLTENQISHILAVHDNAKELIEDKIYLCIIVSDSPQQSLIPHFEESIDFIHKARNENGRVLIHCLAGISRSVTFTAAYIMTVTNFGWRESLNAIRGGRQCANPNFGFQRQLQEYEQTGLAEARLKLKEKYPNHDYEKDEQECQQLLKAYHHYLFHGDQCDGKNCSDHDFMVPQKNTISKNESDSVESDSTDIQ</sequence>
<evidence type="ECO:0000256" key="13">
    <source>
        <dbReference type="ARBA" id="ARBA00051722"/>
    </source>
</evidence>
<evidence type="ECO:0000256" key="8">
    <source>
        <dbReference type="ARBA" id="ARBA00022912"/>
    </source>
</evidence>
<reference evidence="17" key="1">
    <citation type="submission" date="2021-01" db="EMBL/GenBank/DDBJ databases">
        <authorList>
            <person name="Li R."/>
            <person name="Bekaert M."/>
        </authorList>
    </citation>
    <scope>NUCLEOTIDE SEQUENCE</scope>
    <source>
        <strain evidence="17">Farmed</strain>
    </source>
</reference>
<evidence type="ECO:0000256" key="2">
    <source>
        <dbReference type="ARBA" id="ARBA00008601"/>
    </source>
</evidence>
<evidence type="ECO:0000313" key="17">
    <source>
        <dbReference type="EMBL" id="CAE1305196.1"/>
    </source>
</evidence>
<dbReference type="GO" id="GO:0007165">
    <property type="term" value="P:signal transduction"/>
    <property type="evidence" value="ECO:0007669"/>
    <property type="project" value="TreeGrafter"/>
</dbReference>
<dbReference type="PANTHER" id="PTHR45948">
    <property type="entry name" value="DUAL SPECIFICITY PROTEIN PHOSPHATASE DDB_G0269404-RELATED"/>
    <property type="match status" value="1"/>
</dbReference>
<dbReference type="EMBL" id="CAHIKZ030003893">
    <property type="protein sequence ID" value="CAE1305196.1"/>
    <property type="molecule type" value="Genomic_DNA"/>
</dbReference>
<keyword evidence="8" id="KW-0904">Protein phosphatase</keyword>
<evidence type="ECO:0000256" key="3">
    <source>
        <dbReference type="ARBA" id="ARBA00013064"/>
    </source>
</evidence>
<evidence type="ECO:0000259" key="16">
    <source>
        <dbReference type="PROSITE" id="PS50056"/>
    </source>
</evidence>
<dbReference type="FunFam" id="3.90.190.10:FF:000052">
    <property type="entry name" value="Dual specificity phosphatase 15"/>
    <property type="match status" value="1"/>
</dbReference>
<proteinExistence type="inferred from homology"/>
<keyword evidence="6" id="KW-0519">Myristate</keyword>
<dbReference type="OrthoDB" id="9979246at2759"/>
<keyword evidence="5" id="KW-1003">Cell membrane</keyword>
<dbReference type="GO" id="GO:0005829">
    <property type="term" value="C:cytosol"/>
    <property type="evidence" value="ECO:0007669"/>
    <property type="project" value="TreeGrafter"/>
</dbReference>
<evidence type="ECO:0000259" key="15">
    <source>
        <dbReference type="PROSITE" id="PS50054"/>
    </source>
</evidence>
<dbReference type="Gene3D" id="3.90.190.10">
    <property type="entry name" value="Protein tyrosine phosphatase superfamily"/>
    <property type="match status" value="1"/>
</dbReference>
<dbReference type="SMART" id="SM00195">
    <property type="entry name" value="DSPc"/>
    <property type="match status" value="1"/>
</dbReference>
<evidence type="ECO:0000256" key="1">
    <source>
        <dbReference type="ARBA" id="ARBA00004342"/>
    </source>
</evidence>
<evidence type="ECO:0000256" key="12">
    <source>
        <dbReference type="ARBA" id="ARBA00048336"/>
    </source>
</evidence>
<dbReference type="Pfam" id="PF00782">
    <property type="entry name" value="DSPc"/>
    <property type="match status" value="1"/>
</dbReference>
<dbReference type="PROSITE" id="PS50054">
    <property type="entry name" value="TYR_PHOSPHATASE_DUAL"/>
    <property type="match status" value="1"/>
</dbReference>
<gene>
    <name evidence="17" type="ORF">SPHA_57668</name>
</gene>
<dbReference type="GO" id="GO:0004722">
    <property type="term" value="F:protein serine/threonine phosphatase activity"/>
    <property type="evidence" value="ECO:0007669"/>
    <property type="project" value="UniProtKB-EC"/>
</dbReference>
<keyword evidence="9" id="KW-0472">Membrane</keyword>
<evidence type="ECO:0000256" key="11">
    <source>
        <dbReference type="ARBA" id="ARBA00047761"/>
    </source>
</evidence>
<dbReference type="InterPro" id="IPR029021">
    <property type="entry name" value="Prot-tyrosine_phosphatase-like"/>
</dbReference>
<protein>
    <recommendedName>
        <fullName evidence="14">Dual specificity protein phosphatase 15</fullName>
        <ecNumber evidence="4">3.1.3.16</ecNumber>
        <ecNumber evidence="3">3.1.3.48</ecNumber>
    </recommendedName>
</protein>
<dbReference type="EC" id="3.1.3.16" evidence="4"/>
<evidence type="ECO:0000256" key="6">
    <source>
        <dbReference type="ARBA" id="ARBA00022707"/>
    </source>
</evidence>
<dbReference type="PANTHER" id="PTHR45948:SF2">
    <property type="entry name" value="DUAL SPECIFICITY PROTEIN PHOSPHATASE"/>
    <property type="match status" value="1"/>
</dbReference>
<organism evidence="17 18">
    <name type="scientific">Acanthosepion pharaonis</name>
    <name type="common">Pharaoh cuttlefish</name>
    <name type="synonym">Sepia pharaonis</name>
    <dbReference type="NCBI Taxonomy" id="158019"/>
    <lineage>
        <taxon>Eukaryota</taxon>
        <taxon>Metazoa</taxon>
        <taxon>Spiralia</taxon>
        <taxon>Lophotrochozoa</taxon>
        <taxon>Mollusca</taxon>
        <taxon>Cephalopoda</taxon>
        <taxon>Coleoidea</taxon>
        <taxon>Decapodiformes</taxon>
        <taxon>Sepiida</taxon>
        <taxon>Sepiina</taxon>
        <taxon>Sepiidae</taxon>
        <taxon>Acanthosepion</taxon>
    </lineage>
</organism>
<comment type="catalytic activity">
    <reaction evidence="11">
        <text>O-phospho-L-seryl-[protein] + H2O = L-seryl-[protein] + phosphate</text>
        <dbReference type="Rhea" id="RHEA:20629"/>
        <dbReference type="Rhea" id="RHEA-COMP:9863"/>
        <dbReference type="Rhea" id="RHEA-COMP:11604"/>
        <dbReference type="ChEBI" id="CHEBI:15377"/>
        <dbReference type="ChEBI" id="CHEBI:29999"/>
        <dbReference type="ChEBI" id="CHEBI:43474"/>
        <dbReference type="ChEBI" id="CHEBI:83421"/>
        <dbReference type="EC" id="3.1.3.16"/>
    </reaction>
</comment>
<keyword evidence="7 17" id="KW-0378">Hydrolase</keyword>
<dbReference type="EC" id="3.1.3.48" evidence="3"/>
<dbReference type="InterPro" id="IPR000387">
    <property type="entry name" value="Tyr_Pase_dom"/>
</dbReference>
<keyword evidence="18" id="KW-1185">Reference proteome</keyword>
<evidence type="ECO:0000256" key="14">
    <source>
        <dbReference type="ARBA" id="ARBA00068799"/>
    </source>
</evidence>
<feature type="domain" description="Tyrosine-protein phosphatase" evidence="15">
    <location>
        <begin position="4"/>
        <end position="144"/>
    </location>
</feature>
<evidence type="ECO:0000256" key="4">
    <source>
        <dbReference type="ARBA" id="ARBA00013081"/>
    </source>
</evidence>
<dbReference type="GO" id="GO:0004725">
    <property type="term" value="F:protein tyrosine phosphatase activity"/>
    <property type="evidence" value="ECO:0007669"/>
    <property type="project" value="UniProtKB-EC"/>
</dbReference>
<comment type="catalytic activity">
    <reaction evidence="13">
        <text>O-phospho-L-tyrosyl-[protein] + H2O = L-tyrosyl-[protein] + phosphate</text>
        <dbReference type="Rhea" id="RHEA:10684"/>
        <dbReference type="Rhea" id="RHEA-COMP:10136"/>
        <dbReference type="Rhea" id="RHEA-COMP:20101"/>
        <dbReference type="ChEBI" id="CHEBI:15377"/>
        <dbReference type="ChEBI" id="CHEBI:43474"/>
        <dbReference type="ChEBI" id="CHEBI:46858"/>
        <dbReference type="ChEBI" id="CHEBI:61978"/>
        <dbReference type="EC" id="3.1.3.48"/>
    </reaction>
</comment>
<comment type="caution">
    <text evidence="17">The sequence shown here is derived from an EMBL/GenBank/DDBJ whole genome shotgun (WGS) entry which is preliminary data.</text>
</comment>
<dbReference type="Proteomes" id="UP000597762">
    <property type="component" value="Unassembled WGS sequence"/>
</dbReference>
<evidence type="ECO:0000256" key="9">
    <source>
        <dbReference type="ARBA" id="ARBA00023136"/>
    </source>
</evidence>
<comment type="catalytic activity">
    <reaction evidence="12">
        <text>O-phospho-L-threonyl-[protein] + H2O = L-threonyl-[protein] + phosphate</text>
        <dbReference type="Rhea" id="RHEA:47004"/>
        <dbReference type="Rhea" id="RHEA-COMP:11060"/>
        <dbReference type="Rhea" id="RHEA-COMP:11605"/>
        <dbReference type="ChEBI" id="CHEBI:15377"/>
        <dbReference type="ChEBI" id="CHEBI:30013"/>
        <dbReference type="ChEBI" id="CHEBI:43474"/>
        <dbReference type="ChEBI" id="CHEBI:61977"/>
        <dbReference type="EC" id="3.1.3.16"/>
    </reaction>
</comment>
<comment type="similarity">
    <text evidence="2">Belongs to the protein-tyrosine phosphatase family. Non-receptor class dual specificity subfamily.</text>
</comment>
<dbReference type="AlphaFoldDB" id="A0A812DNP5"/>
<evidence type="ECO:0000256" key="7">
    <source>
        <dbReference type="ARBA" id="ARBA00022801"/>
    </source>
</evidence>
<feature type="domain" description="Tyrosine specific protein phosphatases" evidence="16">
    <location>
        <begin position="65"/>
        <end position="122"/>
    </location>
</feature>
<accession>A0A812DNP5</accession>
<name>A0A812DNP5_ACAPH</name>
<keyword evidence="10" id="KW-0449">Lipoprotein</keyword>